<reference evidence="7" key="1">
    <citation type="submission" date="2009-09" db="EMBL/GenBank/DDBJ databases">
        <title>The complete chromosome of Sebaldella termitidis ATCC 33386.</title>
        <authorList>
            <consortium name="US DOE Joint Genome Institute (JGI-PGF)"/>
            <person name="Lucas S."/>
            <person name="Copeland A."/>
            <person name="Lapidus A."/>
            <person name="Glavina del Rio T."/>
            <person name="Dalin E."/>
            <person name="Tice H."/>
            <person name="Bruce D."/>
            <person name="Goodwin L."/>
            <person name="Pitluck S."/>
            <person name="Kyrpides N."/>
            <person name="Mavromatis K."/>
            <person name="Ivanova N."/>
            <person name="Mikhailova N."/>
            <person name="Sims D."/>
            <person name="Meincke L."/>
            <person name="Brettin T."/>
            <person name="Detter J.C."/>
            <person name="Han C."/>
            <person name="Larimer F."/>
            <person name="Land M."/>
            <person name="Hauser L."/>
            <person name="Markowitz V."/>
            <person name="Cheng J.F."/>
            <person name="Hugenholtz P."/>
            <person name="Woyke T."/>
            <person name="Wu D."/>
            <person name="Eisen J.A."/>
        </authorList>
    </citation>
    <scope>NUCLEOTIDE SEQUENCE [LARGE SCALE GENOMIC DNA]</scope>
    <source>
        <strain evidence="7">ATCC 33386 / NCTC 11300</strain>
    </source>
</reference>
<dbReference type="SMART" id="SM00855">
    <property type="entry name" value="PGAM"/>
    <property type="match status" value="1"/>
</dbReference>
<evidence type="ECO:0000256" key="1">
    <source>
        <dbReference type="ARBA" id="ARBA00023152"/>
    </source>
</evidence>
<dbReference type="AlphaFoldDB" id="D1AKJ1"/>
<dbReference type="STRING" id="526218.Sterm_2253"/>
<dbReference type="RefSeq" id="WP_012861701.1">
    <property type="nucleotide sequence ID" value="NC_013517.1"/>
</dbReference>
<organism evidence="6 7">
    <name type="scientific">Sebaldella termitidis (strain ATCC 33386 / NCTC 11300)</name>
    <dbReference type="NCBI Taxonomy" id="526218"/>
    <lineage>
        <taxon>Bacteria</taxon>
        <taxon>Fusobacteriati</taxon>
        <taxon>Fusobacteriota</taxon>
        <taxon>Fusobacteriia</taxon>
        <taxon>Fusobacteriales</taxon>
        <taxon>Leptotrichiaceae</taxon>
        <taxon>Sebaldella</taxon>
    </lineage>
</organism>
<feature type="site" description="Transition state stabilizer" evidence="5">
    <location>
        <position position="151"/>
    </location>
</feature>
<protein>
    <submittedName>
        <fullName evidence="6">Phosphoglycerate mutase</fullName>
    </submittedName>
</protein>
<proteinExistence type="predicted"/>
<dbReference type="KEGG" id="str:Sterm_2253"/>
<evidence type="ECO:0000313" key="6">
    <source>
        <dbReference type="EMBL" id="ACZ09107.1"/>
    </source>
</evidence>
<feature type="binding site" evidence="4">
    <location>
        <position position="58"/>
    </location>
    <ligand>
        <name>substrate</name>
    </ligand>
</feature>
<dbReference type="eggNOG" id="COG0406">
    <property type="taxonomic scope" value="Bacteria"/>
</dbReference>
<dbReference type="CDD" id="cd07067">
    <property type="entry name" value="HP_PGM_like"/>
    <property type="match status" value="1"/>
</dbReference>
<dbReference type="Proteomes" id="UP000000845">
    <property type="component" value="Chromosome"/>
</dbReference>
<name>D1AKJ1_SEBTE</name>
<reference evidence="6 7" key="2">
    <citation type="journal article" date="2010" name="Stand. Genomic Sci.">
        <title>Complete genome sequence of Sebaldella termitidis type strain (NCTC 11300).</title>
        <authorList>
            <person name="Harmon-Smith M."/>
            <person name="Celia L."/>
            <person name="Chertkov O."/>
            <person name="Lapidus A."/>
            <person name="Copeland A."/>
            <person name="Glavina Del Rio T."/>
            <person name="Nolan M."/>
            <person name="Lucas S."/>
            <person name="Tice H."/>
            <person name="Cheng J.F."/>
            <person name="Han C."/>
            <person name="Detter J.C."/>
            <person name="Bruce D."/>
            <person name="Goodwin L."/>
            <person name="Pitluck S."/>
            <person name="Pati A."/>
            <person name="Liolios K."/>
            <person name="Ivanova N."/>
            <person name="Mavromatis K."/>
            <person name="Mikhailova N."/>
            <person name="Chen A."/>
            <person name="Palaniappan K."/>
            <person name="Land M."/>
            <person name="Hauser L."/>
            <person name="Chang Y.J."/>
            <person name="Jeffries C.D."/>
            <person name="Brettin T."/>
            <person name="Goker M."/>
            <person name="Beck B."/>
            <person name="Bristow J."/>
            <person name="Eisen J.A."/>
            <person name="Markowitz V."/>
            <person name="Hugenholtz P."/>
            <person name="Kyrpides N.C."/>
            <person name="Klenk H.P."/>
            <person name="Chen F."/>
        </authorList>
    </citation>
    <scope>NUCLEOTIDE SEQUENCE [LARGE SCALE GENOMIC DNA]</scope>
    <source>
        <strain evidence="7">ATCC 33386 / NCTC 11300</strain>
    </source>
</reference>
<dbReference type="InterPro" id="IPR029033">
    <property type="entry name" value="His_PPase_superfam"/>
</dbReference>
<dbReference type="EMBL" id="CP001739">
    <property type="protein sequence ID" value="ACZ09107.1"/>
    <property type="molecule type" value="Genomic_DNA"/>
</dbReference>
<keyword evidence="7" id="KW-1185">Reference proteome</keyword>
<evidence type="ECO:0000256" key="4">
    <source>
        <dbReference type="PIRSR" id="PIRSR613078-2"/>
    </source>
</evidence>
<evidence type="ECO:0000256" key="2">
    <source>
        <dbReference type="ARBA" id="ARBA00023235"/>
    </source>
</evidence>
<dbReference type="GO" id="GO:0016791">
    <property type="term" value="F:phosphatase activity"/>
    <property type="evidence" value="ECO:0007669"/>
    <property type="project" value="TreeGrafter"/>
</dbReference>
<dbReference type="SUPFAM" id="SSF53254">
    <property type="entry name" value="Phosphoglycerate mutase-like"/>
    <property type="match status" value="1"/>
</dbReference>
<evidence type="ECO:0000256" key="5">
    <source>
        <dbReference type="PIRSR" id="PIRSR613078-3"/>
    </source>
</evidence>
<dbReference type="PIRSF" id="PIRSF000709">
    <property type="entry name" value="6PFK_2-Ptase"/>
    <property type="match status" value="1"/>
</dbReference>
<dbReference type="GO" id="GO:0005737">
    <property type="term" value="C:cytoplasm"/>
    <property type="evidence" value="ECO:0007669"/>
    <property type="project" value="TreeGrafter"/>
</dbReference>
<dbReference type="InterPro" id="IPR013078">
    <property type="entry name" value="His_Pase_superF_clade-1"/>
</dbReference>
<keyword evidence="2" id="KW-0413">Isomerase</keyword>
<dbReference type="InterPro" id="IPR001345">
    <property type="entry name" value="PG/BPGM_mutase_AS"/>
</dbReference>
<accession>D1AKJ1</accession>
<feature type="binding site" evidence="4">
    <location>
        <begin position="8"/>
        <end position="15"/>
    </location>
    <ligand>
        <name>substrate</name>
    </ligand>
</feature>
<dbReference type="PROSITE" id="PS00175">
    <property type="entry name" value="PG_MUTASE"/>
    <property type="match status" value="1"/>
</dbReference>
<dbReference type="PANTHER" id="PTHR48100:SF1">
    <property type="entry name" value="HISTIDINE PHOSPHATASE FAMILY PROTEIN-RELATED"/>
    <property type="match status" value="1"/>
</dbReference>
<dbReference type="InterPro" id="IPR050275">
    <property type="entry name" value="PGM_Phosphatase"/>
</dbReference>
<sequence>MLDILLVRHGQTKWNVEMRLQGTLDSDLTETGIFQAKKLSERLADIEFSKVYASPSGRTMKTAELVLGNRVSPIVTDERLKEMNFGVLEGKKIETLNERFKGEITIMHEDPEIYNPSEYNGETYKELISRTSNFLDDIITKEDGKILVVAHGMSLMAIISAINNLEVKDFWSRGLKPNVSLTMYNYNNGLFGEELFYDTSHYE</sequence>
<feature type="active site" description="Tele-phosphohistidine intermediate" evidence="3">
    <location>
        <position position="9"/>
    </location>
</feature>
<feature type="active site" description="Proton donor/acceptor" evidence="3">
    <location>
        <position position="82"/>
    </location>
</feature>
<evidence type="ECO:0000256" key="3">
    <source>
        <dbReference type="PIRSR" id="PIRSR613078-1"/>
    </source>
</evidence>
<dbReference type="Gene3D" id="3.40.50.1240">
    <property type="entry name" value="Phosphoglycerate mutase-like"/>
    <property type="match status" value="1"/>
</dbReference>
<dbReference type="Pfam" id="PF00300">
    <property type="entry name" value="His_Phos_1"/>
    <property type="match status" value="1"/>
</dbReference>
<evidence type="ECO:0000313" key="7">
    <source>
        <dbReference type="Proteomes" id="UP000000845"/>
    </source>
</evidence>
<keyword evidence="1" id="KW-0324">Glycolysis</keyword>
<dbReference type="PANTHER" id="PTHR48100">
    <property type="entry name" value="BROAD-SPECIFICITY PHOSPHATASE YOR283W-RELATED"/>
    <property type="match status" value="1"/>
</dbReference>
<dbReference type="HOGENOM" id="CLU_033323_9_0_0"/>
<gene>
    <name evidence="6" type="ordered locus">Sterm_2253</name>
</gene>